<feature type="domain" description="Transposase TnpC homeodomain" evidence="2">
    <location>
        <begin position="28"/>
        <end position="93"/>
    </location>
</feature>
<proteinExistence type="predicted"/>
<dbReference type="Pfam" id="PF13007">
    <property type="entry name" value="LZ_Tnp_IS66"/>
    <property type="match status" value="1"/>
</dbReference>
<feature type="coiled-coil region" evidence="1">
    <location>
        <begin position="12"/>
        <end position="65"/>
    </location>
</feature>
<organism evidence="3">
    <name type="scientific">Pseudomonas fluorescens</name>
    <dbReference type="NCBI Taxonomy" id="294"/>
    <lineage>
        <taxon>Bacteria</taxon>
        <taxon>Pseudomonadati</taxon>
        <taxon>Pseudomonadota</taxon>
        <taxon>Gammaproteobacteria</taxon>
        <taxon>Pseudomonadales</taxon>
        <taxon>Pseudomonadaceae</taxon>
        <taxon>Pseudomonas</taxon>
    </lineage>
</organism>
<dbReference type="AlphaFoldDB" id="A0A159ZVJ9"/>
<evidence type="ECO:0000313" key="3">
    <source>
        <dbReference type="EMBL" id="AMZ70651.1"/>
    </source>
</evidence>
<evidence type="ECO:0000256" key="1">
    <source>
        <dbReference type="SAM" id="Coils"/>
    </source>
</evidence>
<name>A0A159ZVJ9_PSEFL</name>
<dbReference type="InterPro" id="IPR024463">
    <property type="entry name" value="Transposase_TnpC_homeodom"/>
</dbReference>
<keyword evidence="1" id="KW-0175">Coiled coil</keyword>
<dbReference type="EMBL" id="CP015225">
    <property type="protein sequence ID" value="AMZ70651.1"/>
    <property type="molecule type" value="Genomic_DNA"/>
</dbReference>
<dbReference type="Proteomes" id="UP000076083">
    <property type="component" value="Chromosome"/>
</dbReference>
<reference evidence="3" key="1">
    <citation type="journal article" date="2018" name="Nature">
        <title>Mutant phenotypes for thousands of bacterial genes of unknown function.</title>
        <authorList>
            <person name="Price M.N."/>
            <person name="Wetmore K.M."/>
            <person name="Waters R.J."/>
            <person name="Callaghan M."/>
            <person name="Ray J."/>
            <person name="Liu H."/>
            <person name="Kuehl J.V."/>
            <person name="Melnyk R.A."/>
            <person name="Lamson J.S."/>
            <person name="Suh Y."/>
            <person name="Carlson H.K."/>
            <person name="Esquivel Z."/>
            <person name="Sadeeshkumar H."/>
            <person name="Chakraborty R."/>
            <person name="Zane G.M."/>
            <person name="Rubin B.E."/>
            <person name="Wall J.D."/>
            <person name="Visel A."/>
            <person name="Bristow J."/>
            <person name="Blow M.J."/>
            <person name="Arkin A.P."/>
            <person name="Deutschbauer A.M."/>
        </authorList>
    </citation>
    <scope>NUCLEOTIDE SEQUENCE [LARGE SCALE GENOMIC DNA]</scope>
    <source>
        <strain evidence="3">FW300-N2E2</strain>
    </source>
</reference>
<protein>
    <recommendedName>
        <fullName evidence="2">Transposase TnpC homeodomain domain-containing protein</fullName>
    </recommendedName>
</protein>
<evidence type="ECO:0000259" key="2">
    <source>
        <dbReference type="Pfam" id="PF13007"/>
    </source>
</evidence>
<sequence>MTLVTDSMPNDLQALKVLVSAQRAEIERLKMMIAKLRRTQFGRSSEQLDTMIDQLQLSLEELEVSQTTLTPPTEPPLRTVPRRKPLPEHLPREIHVHQPESQCADCGGKLRQ</sequence>
<accession>A0A159ZVJ9</accession>
<gene>
    <name evidence="3" type="ORF">TK06_05880</name>
</gene>